<keyword evidence="2" id="KW-1185">Reference proteome</keyword>
<dbReference type="InterPro" id="IPR032675">
    <property type="entry name" value="LRR_dom_sf"/>
</dbReference>
<dbReference type="Pfam" id="PF05725">
    <property type="entry name" value="FNIP"/>
    <property type="match status" value="2"/>
</dbReference>
<protein>
    <submittedName>
        <fullName evidence="1">Uncharacterized protein</fullName>
    </submittedName>
</protein>
<dbReference type="RefSeq" id="XP_020431146.1">
    <property type="nucleotide sequence ID" value="XM_020579307.1"/>
</dbReference>
<accession>D3BIC3</accession>
<dbReference type="EMBL" id="ADBJ01000037">
    <property type="protein sequence ID" value="EFA79023.1"/>
    <property type="molecule type" value="Genomic_DNA"/>
</dbReference>
<evidence type="ECO:0000313" key="1">
    <source>
        <dbReference type="EMBL" id="EFA79023.1"/>
    </source>
</evidence>
<dbReference type="FunCoup" id="D3BIC3">
    <property type="interactions" value="60"/>
</dbReference>
<dbReference type="AlphaFoldDB" id="D3BIC3"/>
<dbReference type="PANTHER" id="PTHR32134:SF92">
    <property type="entry name" value="FNIP REPEAT-CONTAINING PROTEIN"/>
    <property type="match status" value="1"/>
</dbReference>
<gene>
    <name evidence="1" type="ORF">PPL_08492</name>
</gene>
<dbReference type="PANTHER" id="PTHR32134">
    <property type="entry name" value="FNIP REPEAT-CONTAINING PROTEIN"/>
    <property type="match status" value="1"/>
</dbReference>
<organism evidence="1 2">
    <name type="scientific">Heterostelium pallidum (strain ATCC 26659 / Pp 5 / PN500)</name>
    <name type="common">Cellular slime mold</name>
    <name type="synonym">Polysphondylium pallidum</name>
    <dbReference type="NCBI Taxonomy" id="670386"/>
    <lineage>
        <taxon>Eukaryota</taxon>
        <taxon>Amoebozoa</taxon>
        <taxon>Evosea</taxon>
        <taxon>Eumycetozoa</taxon>
        <taxon>Dictyostelia</taxon>
        <taxon>Acytosteliales</taxon>
        <taxon>Acytosteliaceae</taxon>
        <taxon>Heterostelium</taxon>
    </lineage>
</organism>
<proteinExistence type="predicted"/>
<dbReference type="InterPro" id="IPR008615">
    <property type="entry name" value="FNIP"/>
</dbReference>
<dbReference type="InterPro" id="IPR051251">
    <property type="entry name" value="STK_FNIP-Repeat"/>
</dbReference>
<comment type="caution">
    <text evidence="1">The sequence shown here is derived from an EMBL/GenBank/DDBJ whole genome shotgun (WGS) entry which is preliminary data.</text>
</comment>
<dbReference type="SUPFAM" id="SSF52058">
    <property type="entry name" value="L domain-like"/>
    <property type="match status" value="1"/>
</dbReference>
<reference evidence="1 2" key="1">
    <citation type="journal article" date="2011" name="Genome Res.">
        <title>Phylogeny-wide analysis of social amoeba genomes highlights ancient origins for complex intercellular communication.</title>
        <authorList>
            <person name="Heidel A.J."/>
            <person name="Lawal H.M."/>
            <person name="Felder M."/>
            <person name="Schilde C."/>
            <person name="Helps N.R."/>
            <person name="Tunggal B."/>
            <person name="Rivero F."/>
            <person name="John U."/>
            <person name="Schleicher M."/>
            <person name="Eichinger L."/>
            <person name="Platzer M."/>
            <person name="Noegel A.A."/>
            <person name="Schaap P."/>
            <person name="Gloeckner G."/>
        </authorList>
    </citation>
    <scope>NUCLEOTIDE SEQUENCE [LARGE SCALE GENOMIC DNA]</scope>
    <source>
        <strain evidence="2">ATCC 26659 / Pp 5 / PN500</strain>
    </source>
</reference>
<sequence>MNEIPPIVSSIFLNVDDSDLEPIYQLISRSNITKLDNCQSLRYILPESLTSLSFRYDFNEPLSIRYPPPHLKSLNLELTYFDKPIKEGDLPKTLERLKLGYSFNQPFEPGVLPPSLKILKYQGNHALRVGSLPPNLKKFKASVLWLPSIKSLSNLKSLSIFNGFQTIDTSYLPSSLTRLKIATGRLKSKIPSMKNICSIIATYDIDEIFKDRSQYQFEYLKVISSNQESLGLKMKHLEISIYGDKTENVRGLPDGIETLTIGTDYRDSLVIDDIPPSVRKLVIHSLDFFKKKEKIEEILPNSLQELVILHSGIISTKGNFDSDILPESLQSLTLPSIQLPQPRIPKNLVMIPSGENNLWLRTLDDHHYLFFTEHPNFISAIVDELQIPKIFALYKSFKMISK</sequence>
<dbReference type="InParanoid" id="D3BIC3"/>
<dbReference type="Proteomes" id="UP000001396">
    <property type="component" value="Unassembled WGS sequence"/>
</dbReference>
<dbReference type="GeneID" id="31363971"/>
<name>D3BIC3_HETP5</name>
<evidence type="ECO:0000313" key="2">
    <source>
        <dbReference type="Proteomes" id="UP000001396"/>
    </source>
</evidence>
<dbReference type="Gene3D" id="3.80.10.10">
    <property type="entry name" value="Ribonuclease Inhibitor"/>
    <property type="match status" value="1"/>
</dbReference>